<name>A0ABY6YZY6_9BACL</name>
<dbReference type="PANTHER" id="PTHR37820">
    <property type="entry name" value="CELL DIVISION PROTEIN DIVIB"/>
    <property type="match status" value="1"/>
</dbReference>
<feature type="domain" description="POTRA" evidence="10">
    <location>
        <begin position="37"/>
        <end position="107"/>
    </location>
</feature>
<keyword evidence="6 9" id="KW-0472">Membrane</keyword>
<dbReference type="Pfam" id="PF03799">
    <property type="entry name" value="FtsQ_DivIB_C"/>
    <property type="match status" value="1"/>
</dbReference>
<dbReference type="EMBL" id="CP104064">
    <property type="protein sequence ID" value="WAH35531.1"/>
    <property type="molecule type" value="Genomic_DNA"/>
</dbReference>
<dbReference type="InterPro" id="IPR013685">
    <property type="entry name" value="POTRA_FtsQ_type"/>
</dbReference>
<evidence type="ECO:0000256" key="7">
    <source>
        <dbReference type="ARBA" id="ARBA00023306"/>
    </source>
</evidence>
<evidence type="ECO:0000256" key="4">
    <source>
        <dbReference type="ARBA" id="ARBA00022692"/>
    </source>
</evidence>
<keyword evidence="5 9" id="KW-1133">Transmembrane helix</keyword>
<dbReference type="PANTHER" id="PTHR37820:SF1">
    <property type="entry name" value="CELL DIVISION PROTEIN FTSQ"/>
    <property type="match status" value="1"/>
</dbReference>
<reference evidence="11" key="1">
    <citation type="submission" date="2022-08" db="EMBL/GenBank/DDBJ databases">
        <title>Alicyclobacillus dauci DSM2870, complete genome.</title>
        <authorList>
            <person name="Wang Q."/>
            <person name="Cai R."/>
            <person name="Wang Z."/>
        </authorList>
    </citation>
    <scope>NUCLEOTIDE SEQUENCE</scope>
    <source>
        <strain evidence="11">DSM 28700</strain>
    </source>
</reference>
<evidence type="ECO:0000313" key="12">
    <source>
        <dbReference type="Proteomes" id="UP001164803"/>
    </source>
</evidence>
<dbReference type="Gene3D" id="3.40.50.10960">
    <property type="match status" value="1"/>
</dbReference>
<evidence type="ECO:0000256" key="1">
    <source>
        <dbReference type="ARBA" id="ARBA00004370"/>
    </source>
</evidence>
<dbReference type="Pfam" id="PF08478">
    <property type="entry name" value="POTRA_1"/>
    <property type="match status" value="1"/>
</dbReference>
<keyword evidence="2" id="KW-1003">Cell membrane</keyword>
<evidence type="ECO:0000256" key="2">
    <source>
        <dbReference type="ARBA" id="ARBA00022475"/>
    </source>
</evidence>
<evidence type="ECO:0000313" key="11">
    <source>
        <dbReference type="EMBL" id="WAH35531.1"/>
    </source>
</evidence>
<keyword evidence="4 9" id="KW-0812">Transmembrane</keyword>
<gene>
    <name evidence="11" type="ORF">NZD86_14675</name>
</gene>
<dbReference type="InterPro" id="IPR050487">
    <property type="entry name" value="FtsQ_DivIB"/>
</dbReference>
<keyword evidence="7" id="KW-0131">Cell cycle</keyword>
<evidence type="ECO:0000259" key="10">
    <source>
        <dbReference type="PROSITE" id="PS51779"/>
    </source>
</evidence>
<evidence type="ECO:0000256" key="6">
    <source>
        <dbReference type="ARBA" id="ARBA00023136"/>
    </source>
</evidence>
<dbReference type="PROSITE" id="PS51779">
    <property type="entry name" value="POTRA"/>
    <property type="match status" value="1"/>
</dbReference>
<keyword evidence="12" id="KW-1185">Reference proteome</keyword>
<feature type="compositionally biased region" description="Low complexity" evidence="8">
    <location>
        <begin position="256"/>
        <end position="273"/>
    </location>
</feature>
<proteinExistence type="predicted"/>
<evidence type="ECO:0000256" key="8">
    <source>
        <dbReference type="SAM" id="MobiDB-lite"/>
    </source>
</evidence>
<accession>A0ABY6YZY6</accession>
<evidence type="ECO:0000256" key="3">
    <source>
        <dbReference type="ARBA" id="ARBA00022618"/>
    </source>
</evidence>
<protein>
    <submittedName>
        <fullName evidence="11">FtsQ-type POTRA domain-containing protein</fullName>
    </submittedName>
</protein>
<feature type="region of interest" description="Disordered" evidence="8">
    <location>
        <begin position="236"/>
        <end position="273"/>
    </location>
</feature>
<feature type="transmembrane region" description="Helical" evidence="9">
    <location>
        <begin position="18"/>
        <end position="36"/>
    </location>
</feature>
<keyword evidence="3" id="KW-0132">Cell division</keyword>
<dbReference type="InterPro" id="IPR034746">
    <property type="entry name" value="POTRA"/>
</dbReference>
<dbReference type="RefSeq" id="WP_268042814.1">
    <property type="nucleotide sequence ID" value="NZ_CP104064.1"/>
</dbReference>
<dbReference type="InterPro" id="IPR005548">
    <property type="entry name" value="Cell_div_FtsQ/DivIB_C"/>
</dbReference>
<evidence type="ECO:0000256" key="9">
    <source>
        <dbReference type="SAM" id="Phobius"/>
    </source>
</evidence>
<sequence>MAVTQEERARRKSRNRKIVMGFFVFIGIVVVLESPLSRVRHVDVSGNVTIQDTRIVKDSGIRSGESLWQVNGEKISSQITSMEPMVQSIQVSTNWLQGSVHIGVTERHVVAIYESSGKFYELLDDGVVYSSMEPTSGLPFPVVTGSHSNIAMGQAVSPEVTTLCKQIAQIGANALSNVSELHANGDGTVSMYLDNGFVVIADNTGLEGAINVMQPTVQYFIQKGYKPGTIDLSGPPPYRYTPFASKQQSASGIPGSGTNNSGQSSSGQKGATG</sequence>
<organism evidence="11 12">
    <name type="scientific">Alicyclobacillus dauci</name>
    <dbReference type="NCBI Taxonomy" id="1475485"/>
    <lineage>
        <taxon>Bacteria</taxon>
        <taxon>Bacillati</taxon>
        <taxon>Bacillota</taxon>
        <taxon>Bacilli</taxon>
        <taxon>Bacillales</taxon>
        <taxon>Alicyclobacillaceae</taxon>
        <taxon>Alicyclobacillus</taxon>
    </lineage>
</organism>
<comment type="subcellular location">
    <subcellularLocation>
        <location evidence="1">Membrane</location>
    </subcellularLocation>
</comment>
<evidence type="ECO:0000256" key="5">
    <source>
        <dbReference type="ARBA" id="ARBA00022989"/>
    </source>
</evidence>
<dbReference type="Proteomes" id="UP001164803">
    <property type="component" value="Chromosome"/>
</dbReference>